<comment type="caution">
    <text evidence="1">The sequence shown here is derived from an EMBL/GenBank/DDBJ whole genome shotgun (WGS) entry which is preliminary data.</text>
</comment>
<reference evidence="1" key="1">
    <citation type="journal article" date="2015" name="Nature">
        <title>Complex archaea that bridge the gap between prokaryotes and eukaryotes.</title>
        <authorList>
            <person name="Spang A."/>
            <person name="Saw J.H."/>
            <person name="Jorgensen S.L."/>
            <person name="Zaremba-Niedzwiedzka K."/>
            <person name="Martijn J."/>
            <person name="Lind A.E."/>
            <person name="van Eijk R."/>
            <person name="Schleper C."/>
            <person name="Guy L."/>
            <person name="Ettema T.J."/>
        </authorList>
    </citation>
    <scope>NUCLEOTIDE SEQUENCE</scope>
</reference>
<sequence>MGTEKTLERKMNFMRTLLKRKDLKDKQAILKEFCQIQVCRIETAREIYNVVK</sequence>
<gene>
    <name evidence="1" type="ORF">LCGC14_2419550</name>
</gene>
<protein>
    <submittedName>
        <fullName evidence="1">Uncharacterized protein</fullName>
    </submittedName>
</protein>
<name>A0A0F9BQ26_9ZZZZ</name>
<proteinExistence type="predicted"/>
<organism evidence="1">
    <name type="scientific">marine sediment metagenome</name>
    <dbReference type="NCBI Taxonomy" id="412755"/>
    <lineage>
        <taxon>unclassified sequences</taxon>
        <taxon>metagenomes</taxon>
        <taxon>ecological metagenomes</taxon>
    </lineage>
</organism>
<evidence type="ECO:0000313" key="1">
    <source>
        <dbReference type="EMBL" id="KKL24014.1"/>
    </source>
</evidence>
<accession>A0A0F9BQ26</accession>
<dbReference type="AlphaFoldDB" id="A0A0F9BQ26"/>
<dbReference type="EMBL" id="LAZR01036750">
    <property type="protein sequence ID" value="KKL24014.1"/>
    <property type="molecule type" value="Genomic_DNA"/>
</dbReference>